<dbReference type="Pfam" id="PF13690">
    <property type="entry name" value="CheX"/>
    <property type="match status" value="1"/>
</dbReference>
<organism evidence="3 4">
    <name type="scientific">Nocardioides humilatus</name>
    <dbReference type="NCBI Taxonomy" id="2607660"/>
    <lineage>
        <taxon>Bacteria</taxon>
        <taxon>Bacillati</taxon>
        <taxon>Actinomycetota</taxon>
        <taxon>Actinomycetes</taxon>
        <taxon>Propionibacteriales</taxon>
        <taxon>Nocardioidaceae</taxon>
        <taxon>Nocardioides</taxon>
    </lineage>
</organism>
<dbReference type="InterPro" id="IPR028051">
    <property type="entry name" value="CheX-like_dom"/>
</dbReference>
<dbReference type="RefSeq" id="WP_149729282.1">
    <property type="nucleotide sequence ID" value="NZ_VUJV01000005.1"/>
</dbReference>
<dbReference type="AlphaFoldDB" id="A0A5B1LAN2"/>
<dbReference type="InterPro" id="IPR028976">
    <property type="entry name" value="CheC-like_sf"/>
</dbReference>
<evidence type="ECO:0000313" key="3">
    <source>
        <dbReference type="EMBL" id="KAA1417712.1"/>
    </source>
</evidence>
<accession>A0A5B1LAN2</accession>
<proteinExistence type="predicted"/>
<reference evidence="3 4" key="1">
    <citation type="submission" date="2019-09" db="EMBL/GenBank/DDBJ databases">
        <title>Nocardioides panacisoli sp. nov., isolated from the soil of a ginseng field.</title>
        <authorList>
            <person name="Cho C."/>
        </authorList>
    </citation>
    <scope>NUCLEOTIDE SEQUENCE [LARGE SCALE GENOMIC DNA]</scope>
    <source>
        <strain evidence="3 4">BN130099</strain>
    </source>
</reference>
<dbReference type="Proteomes" id="UP000325003">
    <property type="component" value="Unassembled WGS sequence"/>
</dbReference>
<keyword evidence="4" id="KW-1185">Reference proteome</keyword>
<gene>
    <name evidence="3" type="ORF">F0U44_15570</name>
</gene>
<comment type="caution">
    <text evidence="3">The sequence shown here is derived from an EMBL/GenBank/DDBJ whole genome shotgun (WGS) entry which is preliminary data.</text>
</comment>
<dbReference type="Gene3D" id="3.40.1550.10">
    <property type="entry name" value="CheC-like"/>
    <property type="match status" value="1"/>
</dbReference>
<evidence type="ECO:0000313" key="4">
    <source>
        <dbReference type="Proteomes" id="UP000325003"/>
    </source>
</evidence>
<sequence length="156" mass="16283">MTALAPELTDLQAVVEEVWSTFVGYEHPLCPRQVPPGTPLDASVWSGAVSVTGEWQGAVTVELADDVAQAISRVMLDLGDAETLADDDVADAVGELVNMIGGNVKSLMPGPSSLSLPAVAAGRAVFPSDAHEVARLDLTWTGEPVRITVHCPGSPR</sequence>
<reference evidence="3 4" key="2">
    <citation type="submission" date="2019-09" db="EMBL/GenBank/DDBJ databases">
        <authorList>
            <person name="Jin C."/>
        </authorList>
    </citation>
    <scope>NUCLEOTIDE SEQUENCE [LARGE SCALE GENOMIC DNA]</scope>
    <source>
        <strain evidence="3 4">BN130099</strain>
    </source>
</reference>
<protein>
    <submittedName>
        <fullName evidence="3">Chemotaxis protein CheX</fullName>
    </submittedName>
</protein>
<feature type="domain" description="Chemotaxis phosphatase CheX-like" evidence="2">
    <location>
        <begin position="46"/>
        <end position="124"/>
    </location>
</feature>
<keyword evidence="1" id="KW-0145">Chemotaxis</keyword>
<dbReference type="EMBL" id="VUJV01000005">
    <property type="protein sequence ID" value="KAA1417712.1"/>
    <property type="molecule type" value="Genomic_DNA"/>
</dbReference>
<name>A0A5B1LAN2_9ACTN</name>
<dbReference type="GO" id="GO:0006935">
    <property type="term" value="P:chemotaxis"/>
    <property type="evidence" value="ECO:0007669"/>
    <property type="project" value="UniProtKB-KW"/>
</dbReference>
<evidence type="ECO:0000256" key="1">
    <source>
        <dbReference type="ARBA" id="ARBA00022500"/>
    </source>
</evidence>
<dbReference type="SUPFAM" id="SSF103039">
    <property type="entry name" value="CheC-like"/>
    <property type="match status" value="1"/>
</dbReference>
<evidence type="ECO:0000259" key="2">
    <source>
        <dbReference type="Pfam" id="PF13690"/>
    </source>
</evidence>